<gene>
    <name evidence="1" type="ORF">AF333_30425</name>
    <name evidence="2" type="ORF">SAMN04487909_13171</name>
</gene>
<accession>A0A0D1XPA5</accession>
<evidence type="ECO:0000313" key="4">
    <source>
        <dbReference type="Proteomes" id="UP000182836"/>
    </source>
</evidence>
<dbReference type="Proteomes" id="UP000182836">
    <property type="component" value="Unassembled WGS sequence"/>
</dbReference>
<dbReference type="AlphaFoldDB" id="A0A0D1XPA5"/>
<evidence type="ECO:0000313" key="2">
    <source>
        <dbReference type="EMBL" id="SDJ89547.1"/>
    </source>
</evidence>
<organism evidence="1 3">
    <name type="scientific">Aneurinibacillus migulanus</name>
    <name type="common">Bacillus migulanus</name>
    <dbReference type="NCBI Taxonomy" id="47500"/>
    <lineage>
        <taxon>Bacteria</taxon>
        <taxon>Bacillati</taxon>
        <taxon>Bacillota</taxon>
        <taxon>Bacilli</taxon>
        <taxon>Bacillales</taxon>
        <taxon>Paenibacillaceae</taxon>
        <taxon>Aneurinibacillus group</taxon>
        <taxon>Aneurinibacillus</taxon>
    </lineage>
</organism>
<reference evidence="2 4" key="2">
    <citation type="submission" date="2016-10" db="EMBL/GenBank/DDBJ databases">
        <authorList>
            <person name="de Groot N.N."/>
        </authorList>
    </citation>
    <scope>NUCLEOTIDE SEQUENCE [LARGE SCALE GENOMIC DNA]</scope>
    <source>
        <strain evidence="2 4">DSM 2895</strain>
    </source>
</reference>
<dbReference type="Proteomes" id="UP000037269">
    <property type="component" value="Unassembled WGS sequence"/>
</dbReference>
<evidence type="ECO:0000313" key="3">
    <source>
        <dbReference type="Proteomes" id="UP000037269"/>
    </source>
</evidence>
<dbReference type="EMBL" id="LGUG01000013">
    <property type="protein sequence ID" value="KON84254.1"/>
    <property type="molecule type" value="Genomic_DNA"/>
</dbReference>
<reference evidence="1 3" key="1">
    <citation type="submission" date="2015-07" db="EMBL/GenBank/DDBJ databases">
        <title>Fjat-14205 dsm 2895.</title>
        <authorList>
            <person name="Liu B."/>
            <person name="Wang J."/>
            <person name="Zhu Y."/>
            <person name="Liu G."/>
            <person name="Chen Q."/>
            <person name="Chen Z."/>
            <person name="Lan J."/>
            <person name="Che J."/>
            <person name="Ge C."/>
            <person name="Shi H."/>
            <person name="Pan Z."/>
            <person name="Liu X."/>
        </authorList>
    </citation>
    <scope>NUCLEOTIDE SEQUENCE [LARGE SCALE GENOMIC DNA]</scope>
    <source>
        <strain evidence="1 3">DSM 2895</strain>
    </source>
</reference>
<dbReference type="EMBL" id="FNED01000031">
    <property type="protein sequence ID" value="SDJ89547.1"/>
    <property type="molecule type" value="Genomic_DNA"/>
</dbReference>
<proteinExistence type="predicted"/>
<dbReference type="STRING" id="47500.AF333_30425"/>
<protein>
    <submittedName>
        <fullName evidence="1">Uncharacterized protein</fullName>
    </submittedName>
</protein>
<sequence>MKEGETLYRGTREQQYRKLGERGMDHWMELQDWDWNWKHPCPVCGTKLWKERWNEEYRGVVETIEKCRRCNYQRHWSYGRSYDSVGEMELHYHPHLLTEKQHLQLEKAFQNAVKREKAKYRKWRKKMYKKQ</sequence>
<evidence type="ECO:0000313" key="1">
    <source>
        <dbReference type="EMBL" id="KON84254.1"/>
    </source>
</evidence>
<name>A0A0D1XPA5_ANEMI</name>
<keyword evidence="3" id="KW-1185">Reference proteome</keyword>
<dbReference type="PATRIC" id="fig|47500.8.peg.6489"/>